<dbReference type="PANTHER" id="PTHR10724">
    <property type="entry name" value="30S RIBOSOMAL PROTEIN S1"/>
    <property type="match status" value="1"/>
</dbReference>
<evidence type="ECO:0000313" key="2">
    <source>
        <dbReference type="EMBL" id="MBB6511234.1"/>
    </source>
</evidence>
<sequence>MADYKIGDIVEGKITGVQPYGAFVSLNGTHGLIHISEITNAFVQNIHDHVKEGETVKVKIIDIEEDSKYSLSLRALEEDKGREKPFSKEEEAQGFNILKDKLKDWIKQSQ</sequence>
<dbReference type="SUPFAM" id="SSF50249">
    <property type="entry name" value="Nucleic acid-binding proteins"/>
    <property type="match status" value="1"/>
</dbReference>
<protein>
    <submittedName>
        <fullName evidence="2">General stress protein 13</fullName>
    </submittedName>
</protein>
<dbReference type="GO" id="GO:0006412">
    <property type="term" value="P:translation"/>
    <property type="evidence" value="ECO:0007669"/>
    <property type="project" value="TreeGrafter"/>
</dbReference>
<dbReference type="EMBL" id="JACHON010000001">
    <property type="protein sequence ID" value="MBB6511234.1"/>
    <property type="molecule type" value="Genomic_DNA"/>
</dbReference>
<dbReference type="AlphaFoldDB" id="A0A841RJT6"/>
<dbReference type="SMART" id="SM00316">
    <property type="entry name" value="S1"/>
    <property type="match status" value="1"/>
</dbReference>
<proteinExistence type="predicted"/>
<dbReference type="GO" id="GO:0003729">
    <property type="term" value="F:mRNA binding"/>
    <property type="evidence" value="ECO:0007669"/>
    <property type="project" value="TreeGrafter"/>
</dbReference>
<comment type="caution">
    <text evidence="2">The sequence shown here is derived from an EMBL/GenBank/DDBJ whole genome shotgun (WGS) entry which is preliminary data.</text>
</comment>
<dbReference type="InterPro" id="IPR003029">
    <property type="entry name" value="S1_domain"/>
</dbReference>
<evidence type="ECO:0000313" key="3">
    <source>
        <dbReference type="Proteomes" id="UP000572212"/>
    </source>
</evidence>
<dbReference type="RefSeq" id="WP_184243254.1">
    <property type="nucleotide sequence ID" value="NZ_BAAACU010000020.1"/>
</dbReference>
<reference evidence="2 3" key="1">
    <citation type="submission" date="2020-08" db="EMBL/GenBank/DDBJ databases">
        <title>Genomic Encyclopedia of Type Strains, Phase IV (KMG-IV): sequencing the most valuable type-strain genomes for metagenomic binning, comparative biology and taxonomic classification.</title>
        <authorList>
            <person name="Goeker M."/>
        </authorList>
    </citation>
    <scope>NUCLEOTIDE SEQUENCE [LARGE SCALE GENOMIC DNA]</scope>
    <source>
        <strain evidence="2 3">DSM 11805</strain>
    </source>
</reference>
<keyword evidence="3" id="KW-1185">Reference proteome</keyword>
<evidence type="ECO:0000259" key="1">
    <source>
        <dbReference type="PROSITE" id="PS50126"/>
    </source>
</evidence>
<accession>A0A841RJT6</accession>
<dbReference type="PROSITE" id="PS50126">
    <property type="entry name" value="S1"/>
    <property type="match status" value="1"/>
</dbReference>
<dbReference type="Pfam" id="PF00575">
    <property type="entry name" value="S1"/>
    <property type="match status" value="1"/>
</dbReference>
<name>A0A841RJT6_9BACI</name>
<organism evidence="2 3">
    <name type="scientific">Gracilibacillus halotolerans</name>
    <dbReference type="NCBI Taxonomy" id="74386"/>
    <lineage>
        <taxon>Bacteria</taxon>
        <taxon>Bacillati</taxon>
        <taxon>Bacillota</taxon>
        <taxon>Bacilli</taxon>
        <taxon>Bacillales</taxon>
        <taxon>Bacillaceae</taxon>
        <taxon>Gracilibacillus</taxon>
    </lineage>
</organism>
<dbReference type="Proteomes" id="UP000572212">
    <property type="component" value="Unassembled WGS sequence"/>
</dbReference>
<dbReference type="GO" id="GO:0003735">
    <property type="term" value="F:structural constituent of ribosome"/>
    <property type="evidence" value="ECO:0007669"/>
    <property type="project" value="TreeGrafter"/>
</dbReference>
<dbReference type="InterPro" id="IPR012340">
    <property type="entry name" value="NA-bd_OB-fold"/>
</dbReference>
<dbReference type="Gene3D" id="2.40.50.140">
    <property type="entry name" value="Nucleic acid-binding proteins"/>
    <property type="match status" value="1"/>
</dbReference>
<dbReference type="InterPro" id="IPR050437">
    <property type="entry name" value="Ribos_protein_bS1-like"/>
</dbReference>
<feature type="domain" description="S1 motif" evidence="1">
    <location>
        <begin position="7"/>
        <end position="74"/>
    </location>
</feature>
<gene>
    <name evidence="2" type="ORF">GGQ92_000001</name>
</gene>
<dbReference type="NCBIfam" id="NF040579">
    <property type="entry name" value="S1_dom_CvfD"/>
    <property type="match status" value="1"/>
</dbReference>